<dbReference type="PROSITE" id="PS00122">
    <property type="entry name" value="CARBOXYLESTERASE_B_1"/>
    <property type="match status" value="1"/>
</dbReference>
<dbReference type="InterPro" id="IPR050654">
    <property type="entry name" value="AChE-related_enzymes"/>
</dbReference>
<comment type="similarity">
    <text evidence="1 3">Belongs to the type-B carboxylesterase/lipase family.</text>
</comment>
<gene>
    <name evidence="5" type="ORF">B0A50_06466</name>
</gene>
<dbReference type="InterPro" id="IPR029058">
    <property type="entry name" value="AB_hydrolase_fold"/>
</dbReference>
<keyword evidence="6" id="KW-1185">Reference proteome</keyword>
<dbReference type="OrthoDB" id="408631at2759"/>
<keyword evidence="2 3" id="KW-0378">Hydrolase</keyword>
<dbReference type="AlphaFoldDB" id="A0A4U0TPJ3"/>
<keyword evidence="3" id="KW-0732">Signal</keyword>
<proteinExistence type="inferred from homology"/>
<name>A0A4U0TPJ3_9PEZI</name>
<dbReference type="PANTHER" id="PTHR43918:SF4">
    <property type="entry name" value="CARBOXYLIC ESTER HYDROLASE"/>
    <property type="match status" value="1"/>
</dbReference>
<dbReference type="GO" id="GO:0052689">
    <property type="term" value="F:carboxylic ester hydrolase activity"/>
    <property type="evidence" value="ECO:0007669"/>
    <property type="project" value="TreeGrafter"/>
</dbReference>
<feature type="signal peptide" evidence="3">
    <location>
        <begin position="1"/>
        <end position="19"/>
    </location>
</feature>
<dbReference type="Gene3D" id="3.40.50.1820">
    <property type="entry name" value="alpha/beta hydrolase"/>
    <property type="match status" value="1"/>
</dbReference>
<sequence length="564" mass="61171">MLSLLPLVCLLSTITVASPTPIVTVKNGTLAGRYSAEWDQDYFLGIPYAQPPLGDLRFRWPQSINSTWNGTRDATQYGYSCYQYGSNFNLSEDCLTLNGYTNRTLPVILWIYGGGLTVGSTADPQYNLAGIVQTASTSDQPFIAVSMNYRLGVWGFLQTPAILAEGSANAGLLDQRLAMQWVQDNIAAFGGDPTRVTLWGESAGAQSIGLHLHSFGGRNDHLYSAAILESGGPVGASLNPLPFYSSAFENLTRTVGCWDGGSGQYYTAHTTALACLRKLTSTELFHANYTVVWNPLVDGTFLTAYPSQLATTGDFVHIPLLLGANTDEGISFSPHNLNTMADLLNAFLVWRNYALSPPTIQRLLALYPNIPALGVPYNDHTNSTYPSLGTQWRRAASIGGDLVMIAQRRKLAQQYVSAGIAQVYSYRFDTQLWNNTTPPIGAKHFDNVMFSFQNISGALGPLPEFESYRRLSRSIGEAYASFVASHQPNGAVSASTSTAAAAGGSAGDVEGQVNNATSLPFWPPYELARPMNMVLNASGSWVEPDTWREEGIAFINTISRELLA</sequence>
<evidence type="ECO:0000313" key="6">
    <source>
        <dbReference type="Proteomes" id="UP000308549"/>
    </source>
</evidence>
<protein>
    <recommendedName>
        <fullName evidence="3">Carboxylic ester hydrolase</fullName>
        <ecNumber evidence="3">3.1.1.-</ecNumber>
    </recommendedName>
</protein>
<evidence type="ECO:0000256" key="2">
    <source>
        <dbReference type="ARBA" id="ARBA00022801"/>
    </source>
</evidence>
<dbReference type="InterPro" id="IPR002018">
    <property type="entry name" value="CarbesteraseB"/>
</dbReference>
<dbReference type="PANTHER" id="PTHR43918">
    <property type="entry name" value="ACETYLCHOLINESTERASE"/>
    <property type="match status" value="1"/>
</dbReference>
<organism evidence="5 6">
    <name type="scientific">Salinomyces thailandicus</name>
    <dbReference type="NCBI Taxonomy" id="706561"/>
    <lineage>
        <taxon>Eukaryota</taxon>
        <taxon>Fungi</taxon>
        <taxon>Dikarya</taxon>
        <taxon>Ascomycota</taxon>
        <taxon>Pezizomycotina</taxon>
        <taxon>Dothideomycetes</taxon>
        <taxon>Dothideomycetidae</taxon>
        <taxon>Mycosphaerellales</taxon>
        <taxon>Teratosphaeriaceae</taxon>
        <taxon>Salinomyces</taxon>
    </lineage>
</organism>
<dbReference type="Proteomes" id="UP000308549">
    <property type="component" value="Unassembled WGS sequence"/>
</dbReference>
<evidence type="ECO:0000259" key="4">
    <source>
        <dbReference type="Pfam" id="PF00135"/>
    </source>
</evidence>
<feature type="chain" id="PRO_5021036082" description="Carboxylic ester hydrolase" evidence="3">
    <location>
        <begin position="20"/>
        <end position="564"/>
    </location>
</feature>
<accession>A0A4U0TPJ3</accession>
<dbReference type="EC" id="3.1.1.-" evidence="3"/>
<feature type="domain" description="Carboxylesterase type B" evidence="4">
    <location>
        <begin position="20"/>
        <end position="496"/>
    </location>
</feature>
<comment type="caution">
    <text evidence="5">The sequence shown here is derived from an EMBL/GenBank/DDBJ whole genome shotgun (WGS) entry which is preliminary data.</text>
</comment>
<evidence type="ECO:0000313" key="5">
    <source>
        <dbReference type="EMBL" id="TKA23960.1"/>
    </source>
</evidence>
<evidence type="ECO:0000256" key="1">
    <source>
        <dbReference type="ARBA" id="ARBA00005964"/>
    </source>
</evidence>
<dbReference type="Pfam" id="PF00135">
    <property type="entry name" value="COesterase"/>
    <property type="match status" value="1"/>
</dbReference>
<evidence type="ECO:0000256" key="3">
    <source>
        <dbReference type="RuleBase" id="RU361235"/>
    </source>
</evidence>
<dbReference type="SUPFAM" id="SSF53474">
    <property type="entry name" value="alpha/beta-Hydrolases"/>
    <property type="match status" value="1"/>
</dbReference>
<reference evidence="5 6" key="1">
    <citation type="submission" date="2017-03" db="EMBL/GenBank/DDBJ databases">
        <title>Genomes of endolithic fungi from Antarctica.</title>
        <authorList>
            <person name="Coleine C."/>
            <person name="Masonjones S."/>
            <person name="Stajich J.E."/>
        </authorList>
    </citation>
    <scope>NUCLEOTIDE SEQUENCE [LARGE SCALE GENOMIC DNA]</scope>
    <source>
        <strain evidence="5 6">CCFEE 6315</strain>
    </source>
</reference>
<dbReference type="InterPro" id="IPR019826">
    <property type="entry name" value="Carboxylesterase_B_AS"/>
</dbReference>
<dbReference type="EMBL" id="NAJL01000049">
    <property type="protein sequence ID" value="TKA23960.1"/>
    <property type="molecule type" value="Genomic_DNA"/>
</dbReference>